<dbReference type="Proteomes" id="UP001408356">
    <property type="component" value="Unassembled WGS sequence"/>
</dbReference>
<name>A0ABR2V8G3_9PEZI</name>
<evidence type="ECO:0000259" key="5">
    <source>
        <dbReference type="PROSITE" id="PS50600"/>
    </source>
</evidence>
<protein>
    <recommendedName>
        <fullName evidence="5">Ubiquitin-like protease family profile domain-containing protein</fullName>
    </recommendedName>
</protein>
<reference evidence="6 7" key="1">
    <citation type="journal article" date="2024" name="J. Plant Pathol.">
        <title>Sequence and assembly of the genome of Seiridium unicorne, isolate CBS 538.82, causal agent of cypress canker disease.</title>
        <authorList>
            <person name="Scali E."/>
            <person name="Rocca G.D."/>
            <person name="Danti R."/>
            <person name="Garbelotto M."/>
            <person name="Barberini S."/>
            <person name="Baroncelli R."/>
            <person name="Emiliani G."/>
        </authorList>
    </citation>
    <scope>NUCLEOTIDE SEQUENCE [LARGE SCALE GENOMIC DNA]</scope>
    <source>
        <strain evidence="6 7">BM-138-508</strain>
    </source>
</reference>
<organism evidence="6 7">
    <name type="scientific">Seiridium unicorne</name>
    <dbReference type="NCBI Taxonomy" id="138068"/>
    <lineage>
        <taxon>Eukaryota</taxon>
        <taxon>Fungi</taxon>
        <taxon>Dikarya</taxon>
        <taxon>Ascomycota</taxon>
        <taxon>Pezizomycotina</taxon>
        <taxon>Sordariomycetes</taxon>
        <taxon>Xylariomycetidae</taxon>
        <taxon>Amphisphaeriales</taxon>
        <taxon>Sporocadaceae</taxon>
        <taxon>Seiridium</taxon>
    </lineage>
</organism>
<evidence type="ECO:0000256" key="3">
    <source>
        <dbReference type="ARBA" id="ARBA00022801"/>
    </source>
</evidence>
<evidence type="ECO:0000256" key="2">
    <source>
        <dbReference type="ARBA" id="ARBA00022670"/>
    </source>
</evidence>
<comment type="caution">
    <text evidence="6">The sequence shown here is derived from an EMBL/GenBank/DDBJ whole genome shotgun (WGS) entry which is preliminary data.</text>
</comment>
<dbReference type="SUPFAM" id="SSF54001">
    <property type="entry name" value="Cysteine proteinases"/>
    <property type="match status" value="1"/>
</dbReference>
<feature type="region of interest" description="Disordered" evidence="4">
    <location>
        <begin position="322"/>
        <end position="405"/>
    </location>
</feature>
<sequence length="419" mass="46901">MENTTEADQKPPKTQMPPIIPTTTLVVGNGTNTHHGLARAEGVVASIQSLDAFLGLNTLQISSDEWLDGSALDVPTEFRLLQQPPEVQGLINLLNTSAGEGLFTADLQQKSWLDRHEKAVLGPVPRLDITTIARIRSHMYTFWPVDVGMHWVVIIMYLTKAGRSKDFSQVAKVVIFDSEQSQTTIYMVLHRLRTILAASSITLAPEADLLPTIWTAKQDDNFSCGLRCYTVMHEFMQRITRLYMNGETCDASLWEPMKAWFHAQSVREEMAGLCAAMCVRDLGYEARIAVELAEKIRVPVTERKRKSSGQLISAKRLAPSRVRLETQGIQGGNSGREHKADGRPQVETQSTNLAPRSRKDGRFRRMHRPPWRGGQKGAKTKQRPETRKKPSASLDHLATTAGKSEVRKNVLLNWESDVL</sequence>
<dbReference type="InterPro" id="IPR003653">
    <property type="entry name" value="Peptidase_C48_C"/>
</dbReference>
<gene>
    <name evidence="6" type="ORF">SUNI508_00623</name>
</gene>
<accession>A0ABR2V8G3</accession>
<feature type="compositionally biased region" description="Basic residues" evidence="4">
    <location>
        <begin position="359"/>
        <end position="370"/>
    </location>
</feature>
<keyword evidence="7" id="KW-1185">Reference proteome</keyword>
<evidence type="ECO:0000256" key="1">
    <source>
        <dbReference type="ARBA" id="ARBA00005234"/>
    </source>
</evidence>
<proteinExistence type="inferred from homology"/>
<keyword evidence="3" id="KW-0378">Hydrolase</keyword>
<dbReference type="InterPro" id="IPR038765">
    <property type="entry name" value="Papain-like_cys_pep_sf"/>
</dbReference>
<evidence type="ECO:0000256" key="4">
    <source>
        <dbReference type="SAM" id="MobiDB-lite"/>
    </source>
</evidence>
<feature type="domain" description="Ubiquitin-like protease family profile" evidence="5">
    <location>
        <begin position="43"/>
        <end position="235"/>
    </location>
</feature>
<comment type="similarity">
    <text evidence="1">Belongs to the peptidase C48 family.</text>
</comment>
<evidence type="ECO:0000313" key="6">
    <source>
        <dbReference type="EMBL" id="KAK9422760.1"/>
    </source>
</evidence>
<keyword evidence="2" id="KW-0645">Protease</keyword>
<feature type="compositionally biased region" description="Basic and acidic residues" evidence="4">
    <location>
        <begin position="335"/>
        <end position="344"/>
    </location>
</feature>
<dbReference type="EMBL" id="JARVKF010000112">
    <property type="protein sequence ID" value="KAK9422760.1"/>
    <property type="molecule type" value="Genomic_DNA"/>
</dbReference>
<feature type="region of interest" description="Disordered" evidence="4">
    <location>
        <begin position="1"/>
        <end position="20"/>
    </location>
</feature>
<evidence type="ECO:0000313" key="7">
    <source>
        <dbReference type="Proteomes" id="UP001408356"/>
    </source>
</evidence>
<dbReference type="PROSITE" id="PS50600">
    <property type="entry name" value="ULP_PROTEASE"/>
    <property type="match status" value="1"/>
</dbReference>